<evidence type="ECO:0000313" key="1">
    <source>
        <dbReference type="Ensembl" id="ENSCATP00000007621.1"/>
    </source>
</evidence>
<sequence>MVNAKIIPWLPMHIAWAHRLKPSLTHMHIYTVSPHTRHNPSAQRSCIHAHIPLLGHCIGFLGHLIRTPVV</sequence>
<name>A0A2K5L3U5_CERAT</name>
<proteinExistence type="predicted"/>
<accession>A0A2K5L3U5</accession>
<dbReference type="OMA" id="MHIYTVS"/>
<dbReference type="GeneTree" id="ENSGT00910000147196"/>
<dbReference type="Proteomes" id="UP000233060">
    <property type="component" value="Unassembled WGS sequence"/>
</dbReference>
<dbReference type="AlphaFoldDB" id="A0A2K5L3U5"/>
<protein>
    <submittedName>
        <fullName evidence="1">Uncharacterized protein</fullName>
    </submittedName>
</protein>
<dbReference type="Bgee" id="ENSCATG00000022675">
    <property type="expression patterns" value="Expressed in frontal cortex and 12 other cell types or tissues"/>
</dbReference>
<keyword evidence="2" id="KW-1185">Reference proteome</keyword>
<dbReference type="Ensembl" id="ENSCATT00000026191.1">
    <property type="protein sequence ID" value="ENSCATP00000007621.1"/>
    <property type="gene ID" value="ENSCATG00000022675.1"/>
</dbReference>
<reference evidence="1" key="1">
    <citation type="submission" date="2025-08" db="UniProtKB">
        <authorList>
            <consortium name="Ensembl"/>
        </authorList>
    </citation>
    <scope>IDENTIFICATION</scope>
</reference>
<organism evidence="1 2">
    <name type="scientific">Cercocebus atys</name>
    <name type="common">Sooty mangabey</name>
    <name type="synonym">Cercocebus torquatus atys</name>
    <dbReference type="NCBI Taxonomy" id="9531"/>
    <lineage>
        <taxon>Eukaryota</taxon>
        <taxon>Metazoa</taxon>
        <taxon>Chordata</taxon>
        <taxon>Craniata</taxon>
        <taxon>Vertebrata</taxon>
        <taxon>Euteleostomi</taxon>
        <taxon>Mammalia</taxon>
        <taxon>Eutheria</taxon>
        <taxon>Euarchontoglires</taxon>
        <taxon>Primates</taxon>
        <taxon>Haplorrhini</taxon>
        <taxon>Catarrhini</taxon>
        <taxon>Cercopithecidae</taxon>
        <taxon>Cercopithecinae</taxon>
        <taxon>Cercocebus</taxon>
    </lineage>
</organism>
<reference evidence="1" key="2">
    <citation type="submission" date="2025-09" db="UniProtKB">
        <authorList>
            <consortium name="Ensembl"/>
        </authorList>
    </citation>
    <scope>IDENTIFICATION</scope>
</reference>
<evidence type="ECO:0000313" key="2">
    <source>
        <dbReference type="Proteomes" id="UP000233060"/>
    </source>
</evidence>